<protein>
    <recommendedName>
        <fullName evidence="4">Transposase IS4-like domain-containing protein</fullName>
    </recommendedName>
</protein>
<evidence type="ECO:0000313" key="2">
    <source>
        <dbReference type="EMBL" id="KXA99332.1"/>
    </source>
</evidence>
<keyword evidence="1" id="KW-0812">Transmembrane</keyword>
<dbReference type="AlphaFoldDB" id="A0A133UYP2"/>
<dbReference type="SUPFAM" id="SSF53098">
    <property type="entry name" value="Ribonuclease H-like"/>
    <property type="match status" value="1"/>
</dbReference>
<reference evidence="2 3" key="1">
    <citation type="journal article" date="2016" name="Sci. Rep.">
        <title>Metabolic traits of an uncultured archaeal lineage -MSBL1- from brine pools of the Red Sea.</title>
        <authorList>
            <person name="Mwirichia R."/>
            <person name="Alam I."/>
            <person name="Rashid M."/>
            <person name="Vinu M."/>
            <person name="Ba-Alawi W."/>
            <person name="Anthony Kamau A."/>
            <person name="Kamanda Ngugi D."/>
            <person name="Goker M."/>
            <person name="Klenk H.P."/>
            <person name="Bajic V."/>
            <person name="Stingl U."/>
        </authorList>
    </citation>
    <scope>NUCLEOTIDE SEQUENCE [LARGE SCALE GENOMIC DNA]</scope>
    <source>
        <strain evidence="2">SCGC-AAA259O05</strain>
    </source>
</reference>
<keyword evidence="1" id="KW-0472">Membrane</keyword>
<comment type="caution">
    <text evidence="2">The sequence shown here is derived from an EMBL/GenBank/DDBJ whole genome shotgun (WGS) entry which is preliminary data.</text>
</comment>
<organism evidence="2 3">
    <name type="scientific">candidate division MSBL1 archaeon SCGC-AAA259O05</name>
    <dbReference type="NCBI Taxonomy" id="1698271"/>
    <lineage>
        <taxon>Archaea</taxon>
        <taxon>Methanobacteriati</taxon>
        <taxon>Methanobacteriota</taxon>
        <taxon>candidate division MSBL1</taxon>
    </lineage>
</organism>
<evidence type="ECO:0008006" key="4">
    <source>
        <dbReference type="Google" id="ProtNLM"/>
    </source>
</evidence>
<feature type="transmembrane region" description="Helical" evidence="1">
    <location>
        <begin position="97"/>
        <end position="115"/>
    </location>
</feature>
<keyword evidence="3" id="KW-1185">Reference proteome</keyword>
<evidence type="ECO:0000313" key="3">
    <source>
        <dbReference type="Proteomes" id="UP000070344"/>
    </source>
</evidence>
<dbReference type="InterPro" id="IPR012337">
    <property type="entry name" value="RNaseH-like_sf"/>
</dbReference>
<evidence type="ECO:0000256" key="1">
    <source>
        <dbReference type="SAM" id="Phobius"/>
    </source>
</evidence>
<keyword evidence="1" id="KW-1133">Transmembrane helix</keyword>
<name>A0A133UYP2_9EURY</name>
<proteinExistence type="predicted"/>
<dbReference type="EMBL" id="LHXV01000095">
    <property type="protein sequence ID" value="KXA99332.1"/>
    <property type="molecule type" value="Genomic_DNA"/>
</dbReference>
<accession>A0A133UYP2</accession>
<dbReference type="Proteomes" id="UP000070344">
    <property type="component" value="Unassembled WGS sequence"/>
</dbReference>
<gene>
    <name evidence="2" type="ORF">AKJ41_05615</name>
</gene>
<sequence length="129" mass="15373">MPATKNGRVREEAEKDCPRIEEFKYGVNRKNPVTFNLAVVEDDEGIVRTFATNHNVEKEELERLFGMYSLRWGIETSYRVKHMFRAKTRTKYYEPRIFLFLFSVCLYNLWVLVNYQTQFSQLGSTDIKN</sequence>